<dbReference type="STRING" id="1367422.A0A178ZQU2"/>
<evidence type="ECO:0000313" key="3">
    <source>
        <dbReference type="EMBL" id="OAP62199.1"/>
    </source>
</evidence>
<reference evidence="3 4" key="1">
    <citation type="submission" date="2016-04" db="EMBL/GenBank/DDBJ databases">
        <title>Draft genome of Fonsecaea erecta CBS 125763.</title>
        <authorList>
            <person name="Weiss V.A."/>
            <person name="Vicente V.A."/>
            <person name="Raittz R.T."/>
            <person name="Moreno L.F."/>
            <person name="De Souza E.M."/>
            <person name="Pedrosa F.O."/>
            <person name="Steffens M.B."/>
            <person name="Faoro H."/>
            <person name="Tadra-Sfeir M.Z."/>
            <person name="Najafzadeh M.J."/>
            <person name="Felipe M.S."/>
            <person name="Teixeira M."/>
            <person name="Sun J."/>
            <person name="Xi L."/>
            <person name="Gomes R."/>
            <person name="De Azevedo C.M."/>
            <person name="Salgado C.G."/>
            <person name="Da Silva M.B."/>
            <person name="Nascimento M.F."/>
            <person name="Queiroz-Telles F."/>
            <person name="Attili D.S."/>
            <person name="Gorbushina A."/>
        </authorList>
    </citation>
    <scope>NUCLEOTIDE SEQUENCE [LARGE SCALE GENOMIC DNA]</scope>
    <source>
        <strain evidence="3 4">CBS 125763</strain>
    </source>
</reference>
<keyword evidence="4" id="KW-1185">Reference proteome</keyword>
<proteinExistence type="predicted"/>
<feature type="compositionally biased region" description="Acidic residues" evidence="1">
    <location>
        <begin position="123"/>
        <end position="136"/>
    </location>
</feature>
<dbReference type="InterPro" id="IPR006553">
    <property type="entry name" value="Leu-rich_rpt_Cys-con_subtyp"/>
</dbReference>
<feature type="region of interest" description="Disordered" evidence="1">
    <location>
        <begin position="101"/>
        <end position="175"/>
    </location>
</feature>
<feature type="compositionally biased region" description="Basic residues" evidence="1">
    <location>
        <begin position="241"/>
        <end position="252"/>
    </location>
</feature>
<dbReference type="PANTHER" id="PTHR13318:SF234">
    <property type="entry name" value="RNI-LIKE PROTEIN"/>
    <property type="match status" value="1"/>
</dbReference>
<dbReference type="SUPFAM" id="SSF52047">
    <property type="entry name" value="RNI-like"/>
    <property type="match status" value="1"/>
</dbReference>
<dbReference type="OrthoDB" id="1924287at2759"/>
<dbReference type="SMART" id="SM00367">
    <property type="entry name" value="LRR_CC"/>
    <property type="match status" value="6"/>
</dbReference>
<dbReference type="PANTHER" id="PTHR13318">
    <property type="entry name" value="PARTNER OF PAIRED, ISOFORM B-RELATED"/>
    <property type="match status" value="1"/>
</dbReference>
<dbReference type="FunFam" id="3.80.10.10:FF:000601">
    <property type="entry name" value="DNA repair protein Rad7, protein"/>
    <property type="match status" value="1"/>
</dbReference>
<dbReference type="GeneID" id="30008571"/>
<feature type="compositionally biased region" description="Basic and acidic residues" evidence="1">
    <location>
        <begin position="253"/>
        <end position="262"/>
    </location>
</feature>
<evidence type="ECO:0000259" key="2">
    <source>
        <dbReference type="Pfam" id="PF23550"/>
    </source>
</evidence>
<evidence type="ECO:0000313" key="4">
    <source>
        <dbReference type="Proteomes" id="UP000078343"/>
    </source>
</evidence>
<feature type="domain" description="DNA repair protein rhp7 treble clef" evidence="2">
    <location>
        <begin position="194"/>
        <end position="231"/>
    </location>
</feature>
<dbReference type="InterPro" id="IPR056451">
    <property type="entry name" value="Znf_Tbcl_Rhp7"/>
</dbReference>
<comment type="caution">
    <text evidence="3">The sequence shown here is derived from an EMBL/GenBank/DDBJ whole genome shotgun (WGS) entry which is preliminary data.</text>
</comment>
<dbReference type="Proteomes" id="UP000078343">
    <property type="component" value="Unassembled WGS sequence"/>
</dbReference>
<dbReference type="Gene3D" id="3.80.10.10">
    <property type="entry name" value="Ribonuclease Inhibitor"/>
    <property type="match status" value="2"/>
</dbReference>
<dbReference type="InterPro" id="IPR032675">
    <property type="entry name" value="LRR_dom_sf"/>
</dbReference>
<gene>
    <name evidence="3" type="ORF">AYL99_04402</name>
</gene>
<protein>
    <recommendedName>
        <fullName evidence="2">DNA repair protein rhp7 treble clef domain-containing protein</fullName>
    </recommendedName>
</protein>
<dbReference type="GO" id="GO:0031146">
    <property type="term" value="P:SCF-dependent proteasomal ubiquitin-dependent protein catabolic process"/>
    <property type="evidence" value="ECO:0007669"/>
    <property type="project" value="TreeGrafter"/>
</dbReference>
<dbReference type="AlphaFoldDB" id="A0A178ZQU2"/>
<feature type="compositionally biased region" description="Basic and acidic residues" evidence="1">
    <location>
        <begin position="109"/>
        <end position="119"/>
    </location>
</feature>
<accession>A0A178ZQU2</accession>
<name>A0A178ZQU2_9EURO</name>
<dbReference type="Pfam" id="PF23550">
    <property type="entry name" value="zf_Tbcl_Rhp7"/>
    <property type="match status" value="1"/>
</dbReference>
<organism evidence="3 4">
    <name type="scientific">Fonsecaea erecta</name>
    <dbReference type="NCBI Taxonomy" id="1367422"/>
    <lineage>
        <taxon>Eukaryota</taxon>
        <taxon>Fungi</taxon>
        <taxon>Dikarya</taxon>
        <taxon>Ascomycota</taxon>
        <taxon>Pezizomycotina</taxon>
        <taxon>Eurotiomycetes</taxon>
        <taxon>Chaetothyriomycetidae</taxon>
        <taxon>Chaetothyriales</taxon>
        <taxon>Herpotrichiellaceae</taxon>
        <taxon>Fonsecaea</taxon>
    </lineage>
</organism>
<dbReference type="EMBL" id="LVYI01000003">
    <property type="protein sequence ID" value="OAP62199.1"/>
    <property type="molecule type" value="Genomic_DNA"/>
</dbReference>
<evidence type="ECO:0000256" key="1">
    <source>
        <dbReference type="SAM" id="MobiDB-lite"/>
    </source>
</evidence>
<feature type="region of interest" description="Disordered" evidence="1">
    <location>
        <begin position="233"/>
        <end position="263"/>
    </location>
</feature>
<dbReference type="GO" id="GO:0019005">
    <property type="term" value="C:SCF ubiquitin ligase complex"/>
    <property type="evidence" value="ECO:0007669"/>
    <property type="project" value="TreeGrafter"/>
</dbReference>
<sequence>MGRATDRAKGELPLSVLTKPLPSDKRVLLTRHNLALCFILEHFFHIGSLLLPASCGKQDSPPTKPFTMATRRAAALNRIRGPQSALTDFLASHNISAQQIHQDYQQRLAEAERERRESTDNADPGEEEASDDDGEDPVERKKRKRKQEMALMKIKQSKEFKKRKMEREQEEGSDFEMDDDEIARAMMAKAKPLPGQLDNCELCEKRFTVTPYSRTGPDGGLLCTKCSKELKEEEKKDAQAKKKTASVPKGRRRQTESDRMMGDVKPGAKSLVDMCVRKVADVVNDIEEFGDMPQSLLDRLSQIFSKRRVLTPRILELFLRPDVDRIIVYDCGKLEQEDFQKIFALMPQVEIVNLRFAGQLKDGPLLYMADKCRKIRHLQLGATNLVSDSAWIELFNSLGPQLESLKLSELNDSLKDETVAILADKCQKLKRLKLRSCTHMSEASLNALCSLRNLEHLTLGSIAQETSPETLVNLVSSVGPKLRTLCLEDFHELNDDVIEAIKTHCPNLYKLRIRGSSICTDRAFADLFGSDCPFPPLVYADLSDNRDIDNGNPEGPQDDPIGFGSQGFSALMAHSGSRLGSLNLKSCRHISHAALIEVFDGVKQYPSLRDVDLSFVTQVDDVVMTGIFKSCPSLAKLAAFACFNARSTNIPAGIAVIGLPNASANIVQGDLVVGV</sequence>
<dbReference type="RefSeq" id="XP_018695566.1">
    <property type="nucleotide sequence ID" value="XM_018835916.1"/>
</dbReference>